<reference evidence="2 3" key="1">
    <citation type="submission" date="2017-10" db="EMBL/GenBank/DDBJ databases">
        <title>Sequencing the genomes of 1000 actinobacteria strains.</title>
        <authorList>
            <person name="Klenk H.-P."/>
        </authorList>
    </citation>
    <scope>NUCLEOTIDE SEQUENCE [LARGE SCALE GENOMIC DNA]</scope>
    <source>
        <strain evidence="2 3">DSM 21574</strain>
    </source>
</reference>
<dbReference type="OrthoDB" id="5141680at2"/>
<feature type="transmembrane region" description="Helical" evidence="1">
    <location>
        <begin position="57"/>
        <end position="75"/>
    </location>
</feature>
<gene>
    <name evidence="2" type="ORF">ATL41_2002</name>
</gene>
<sequence length="576" mass="60042">MNRHDRDRSRPEHLSDILHTLADSAAETHAGRTPEAMLATARRHGLAARRRQTRSRALVAAASVAAIAVGGVVIAQNIGGATVPPPPASQTPSVDPAAAFPACGATVGELEHTTGLRLATDAYEEADGGPAVSTPAGASPVAVQSIDDIFEVTFTNQGDSALSVGSTGYSAFVLVRDGVVVGATDAMPEPYRQENLSPGDHGEPLERAGIAMCDGPESEVAGEYDVYSYVDATVTDAASEGAAPTSARVWGGPWKLRVGPTVGGSQEPALSCAMPTSEITAPDFPQMNGKPVVLAEVTPPQDALPIEDVVRRKVRLDVSSVTGDTYFGDDVEVYLIRDGKVVSTRVTSNGEDPWYVGSPDAWRSTVEETGATPAEAFFPEISGVDCQTGQPLAAGEYEMLVVARMWVPDYEFTVFAQREHVTLGDAPVLPKVDPLAVFPECAAAVPGYSDTALTLGEPGETFVNGDAATEIAVDLINEDERVSFRGKLGKAIQTVLTLDGRVVGEVRTTTLEEVPSTVDLGPGGSAKTAAGFSTQVCGSAEPLPAGTYEVWAQLEVTPEGGSSEVSIGRLGSVRIS</sequence>
<evidence type="ECO:0000313" key="3">
    <source>
        <dbReference type="Proteomes" id="UP000221394"/>
    </source>
</evidence>
<keyword evidence="1" id="KW-1133">Transmembrane helix</keyword>
<dbReference type="Proteomes" id="UP000221394">
    <property type="component" value="Unassembled WGS sequence"/>
</dbReference>
<proteinExistence type="predicted"/>
<dbReference type="EMBL" id="PDJH01000001">
    <property type="protein sequence ID" value="PFG37248.1"/>
    <property type="molecule type" value="Genomic_DNA"/>
</dbReference>
<organism evidence="2 3">
    <name type="scientific">Flavimobilis soli</name>
    <dbReference type="NCBI Taxonomy" id="442709"/>
    <lineage>
        <taxon>Bacteria</taxon>
        <taxon>Bacillati</taxon>
        <taxon>Actinomycetota</taxon>
        <taxon>Actinomycetes</taxon>
        <taxon>Micrococcales</taxon>
        <taxon>Jonesiaceae</taxon>
        <taxon>Flavimobilis</taxon>
    </lineage>
</organism>
<dbReference type="RefSeq" id="WP_098458325.1">
    <property type="nucleotide sequence ID" value="NZ_PDJH01000001.1"/>
</dbReference>
<comment type="caution">
    <text evidence="2">The sequence shown here is derived from an EMBL/GenBank/DDBJ whole genome shotgun (WGS) entry which is preliminary data.</text>
</comment>
<keyword evidence="1" id="KW-0812">Transmembrane</keyword>
<evidence type="ECO:0000313" key="2">
    <source>
        <dbReference type="EMBL" id="PFG37248.1"/>
    </source>
</evidence>
<protein>
    <submittedName>
        <fullName evidence="2">Uncharacterized protein</fullName>
    </submittedName>
</protein>
<dbReference type="AlphaFoldDB" id="A0A2A9EEA2"/>
<accession>A0A2A9EEA2</accession>
<keyword evidence="1" id="KW-0472">Membrane</keyword>
<keyword evidence="3" id="KW-1185">Reference proteome</keyword>
<evidence type="ECO:0000256" key="1">
    <source>
        <dbReference type="SAM" id="Phobius"/>
    </source>
</evidence>
<name>A0A2A9EEA2_9MICO</name>